<dbReference type="RefSeq" id="WP_138931266.1">
    <property type="nucleotide sequence ID" value="NZ_SWMU01000001.1"/>
</dbReference>
<dbReference type="Pfam" id="PF04306">
    <property type="entry name" value="DUF456"/>
    <property type="match status" value="1"/>
</dbReference>
<protein>
    <submittedName>
        <fullName evidence="2">DUF456 domain-containing protein</fullName>
    </submittedName>
</protein>
<evidence type="ECO:0000313" key="3">
    <source>
        <dbReference type="Proteomes" id="UP000306552"/>
    </source>
</evidence>
<feature type="transmembrane region" description="Helical" evidence="1">
    <location>
        <begin position="90"/>
        <end position="114"/>
    </location>
</feature>
<feature type="transmembrane region" description="Helical" evidence="1">
    <location>
        <begin position="48"/>
        <end position="70"/>
    </location>
</feature>
<accession>A0A4V6ALL9</accession>
<keyword evidence="1" id="KW-0812">Transmembrane</keyword>
<reference evidence="2 3" key="1">
    <citation type="submission" date="2019-04" db="EMBL/GenBank/DDBJ databases">
        <title>Psychroflexus halotolerans sp. nov., isolated from a marine solar saltern.</title>
        <authorList>
            <person name="Feng X."/>
        </authorList>
    </citation>
    <scope>NUCLEOTIDE SEQUENCE [LARGE SCALE GENOMIC DNA]</scope>
    <source>
        <strain evidence="2 3">WDS2C27</strain>
    </source>
</reference>
<name>A0A4V6ALL9_9FLAO</name>
<comment type="caution">
    <text evidence="2">The sequence shown here is derived from an EMBL/GenBank/DDBJ whole genome shotgun (WGS) entry which is preliminary data.</text>
</comment>
<keyword evidence="1" id="KW-1133">Transmembrane helix</keyword>
<dbReference type="OrthoDB" id="9808460at2"/>
<dbReference type="Proteomes" id="UP000306552">
    <property type="component" value="Unassembled WGS sequence"/>
</dbReference>
<organism evidence="2 3">
    <name type="scientific">Mesohalobacter halotolerans</name>
    <dbReference type="NCBI Taxonomy" id="1883405"/>
    <lineage>
        <taxon>Bacteria</taxon>
        <taxon>Pseudomonadati</taxon>
        <taxon>Bacteroidota</taxon>
        <taxon>Flavobacteriia</taxon>
        <taxon>Flavobacteriales</taxon>
        <taxon>Flavobacteriaceae</taxon>
        <taxon>Mesohalobacter</taxon>
    </lineage>
</organism>
<keyword evidence="3" id="KW-1185">Reference proteome</keyword>
<sequence length="168" mass="18345">MLVDILFITLGLILCFVGIIGSFLPVLPGPPISWLGILCLYCIPEIPFNYTFLGITLFIAALIFAMDYIIPILGTRYLGGSRSGAIGSTVGLIVGLFFPPLGFLIGPFIGAFLGEILFNSKSNSKHAFRSAIGSFVGFLASTFMKALVSFIYLGLFIYKIIEHWNMIF</sequence>
<evidence type="ECO:0000256" key="1">
    <source>
        <dbReference type="SAM" id="Phobius"/>
    </source>
</evidence>
<feature type="transmembrane region" description="Helical" evidence="1">
    <location>
        <begin position="6"/>
        <end position="27"/>
    </location>
</feature>
<dbReference type="AlphaFoldDB" id="A0A4V6ALL9"/>
<dbReference type="InterPro" id="IPR007403">
    <property type="entry name" value="DUF456"/>
</dbReference>
<proteinExistence type="predicted"/>
<gene>
    <name evidence="2" type="ORF">FCN74_03875</name>
</gene>
<dbReference type="PANTHER" id="PTHR39165">
    <property type="entry name" value="IG HYPOTHETICAL 17883"/>
    <property type="match status" value="1"/>
</dbReference>
<keyword evidence="1" id="KW-0472">Membrane</keyword>
<evidence type="ECO:0000313" key="2">
    <source>
        <dbReference type="EMBL" id="TKS57565.1"/>
    </source>
</evidence>
<feature type="transmembrane region" description="Helical" evidence="1">
    <location>
        <begin position="135"/>
        <end position="161"/>
    </location>
</feature>
<dbReference type="EMBL" id="SWMU01000001">
    <property type="protein sequence ID" value="TKS57565.1"/>
    <property type="molecule type" value="Genomic_DNA"/>
</dbReference>
<dbReference type="PANTHER" id="PTHR39165:SF1">
    <property type="entry name" value="DUF456 DOMAIN-CONTAINING PROTEIN"/>
    <property type="match status" value="1"/>
</dbReference>